<dbReference type="HOGENOM" id="CLU_1926604_0_0_0"/>
<dbReference type="RefSeq" id="WP_012875966.1">
    <property type="nucleotide sequence ID" value="NC_013526.1"/>
</dbReference>
<dbReference type="EMBL" id="CP001826">
    <property type="protein sequence ID" value="ACZ42935.1"/>
    <property type="molecule type" value="Genomic_DNA"/>
</dbReference>
<dbReference type="STRING" id="525904.Tter_2031"/>
<evidence type="ECO:0000313" key="3">
    <source>
        <dbReference type="Proteomes" id="UP000000323"/>
    </source>
</evidence>
<name>D1CGR4_THET1</name>
<evidence type="ECO:0000313" key="2">
    <source>
        <dbReference type="EMBL" id="ACZ42935.1"/>
    </source>
</evidence>
<gene>
    <name evidence="2" type="ordered locus">Tter_2031</name>
</gene>
<organism evidence="2 3">
    <name type="scientific">Thermobaculum terrenum (strain ATCC BAA-798 / CCMEE 7001 / YNP1)</name>
    <dbReference type="NCBI Taxonomy" id="525904"/>
    <lineage>
        <taxon>Bacteria</taxon>
        <taxon>Bacillati</taxon>
        <taxon>Chloroflexota</taxon>
        <taxon>Chloroflexia</taxon>
        <taxon>Candidatus Thermobaculales</taxon>
        <taxon>Candidatus Thermobaculaceae</taxon>
        <taxon>Thermobaculum</taxon>
    </lineage>
</organism>
<accession>D1CGR4</accession>
<dbReference type="Proteomes" id="UP000000323">
    <property type="component" value="Chromosome 2"/>
</dbReference>
<reference evidence="3" key="1">
    <citation type="journal article" date="2010" name="Stand. Genomic Sci.">
        <title>Complete genome sequence of 'Thermobaculum terrenum' type strain (YNP1).</title>
        <authorList>
            <person name="Kiss H."/>
            <person name="Cleland D."/>
            <person name="Lapidus A."/>
            <person name="Lucas S."/>
            <person name="Glavina Del Rio T."/>
            <person name="Nolan M."/>
            <person name="Tice H."/>
            <person name="Han C."/>
            <person name="Goodwin L."/>
            <person name="Pitluck S."/>
            <person name="Liolios K."/>
            <person name="Ivanova N."/>
            <person name="Mavromatis K."/>
            <person name="Ovchinnikova G."/>
            <person name="Pati A."/>
            <person name="Chen A."/>
            <person name="Palaniappan K."/>
            <person name="Land M."/>
            <person name="Hauser L."/>
            <person name="Chang Y."/>
            <person name="Jeffries C."/>
            <person name="Lu M."/>
            <person name="Brettin T."/>
            <person name="Detter J."/>
            <person name="Goker M."/>
            <person name="Tindall B."/>
            <person name="Beck B."/>
            <person name="McDermott T."/>
            <person name="Woyke T."/>
            <person name="Bristow J."/>
            <person name="Eisen J."/>
            <person name="Markowitz V."/>
            <person name="Hugenholtz P."/>
            <person name="Kyrpides N."/>
            <person name="Klenk H."/>
            <person name="Cheng J."/>
        </authorList>
    </citation>
    <scope>NUCLEOTIDE SEQUENCE [LARGE SCALE GENOMIC DNA]</scope>
    <source>
        <strain evidence="3">ATCC BAA-798 / YNP1</strain>
    </source>
</reference>
<dbReference type="AlphaFoldDB" id="D1CGR4"/>
<evidence type="ECO:0000256" key="1">
    <source>
        <dbReference type="SAM" id="SignalP"/>
    </source>
</evidence>
<dbReference type="OrthoDB" id="160454at2"/>
<dbReference type="KEGG" id="ttr:Tter_2031"/>
<keyword evidence="3" id="KW-1185">Reference proteome</keyword>
<protein>
    <submittedName>
        <fullName evidence="2">Uncharacterized protein</fullName>
    </submittedName>
</protein>
<proteinExistence type="predicted"/>
<feature type="signal peptide" evidence="1">
    <location>
        <begin position="1"/>
        <end position="27"/>
    </location>
</feature>
<feature type="chain" id="PRO_5003021350" evidence="1">
    <location>
        <begin position="28"/>
        <end position="131"/>
    </location>
</feature>
<dbReference type="eggNOG" id="ENOG5033KCV">
    <property type="taxonomic scope" value="Bacteria"/>
</dbReference>
<sequence length="131" mass="13652">MIQIFNLRLVTLSLVLVLLGVAAYGFAAANTVPDSGAGDGSGNITGYTVSNISYTLDSNDPTKINAVTFNLSAAPSVLKPNVVKIKLVSSSNTWYTCTTNSTNSPYAYSCNTTAPQATVQAADQLRVVAAQ</sequence>
<keyword evidence="1" id="KW-0732">Signal</keyword>